<sequence length="68" mass="7739">LPKITSQIDLGPSQLVLEPGPKMKVLELKLPPGNIIALRVTSWYSQHSNCEYELRNLAQKKNRLNISR</sequence>
<reference evidence="1 2" key="1">
    <citation type="submission" date="2019-03" db="EMBL/GenBank/DDBJ databases">
        <title>Single cell metagenomics reveals metabolic interactions within the superorganism composed of flagellate Streblomastix strix and complex community of Bacteroidetes bacteria on its surface.</title>
        <authorList>
            <person name="Treitli S.C."/>
            <person name="Kolisko M."/>
            <person name="Husnik F."/>
            <person name="Keeling P."/>
            <person name="Hampl V."/>
        </authorList>
    </citation>
    <scope>NUCLEOTIDE SEQUENCE [LARGE SCALE GENOMIC DNA]</scope>
    <source>
        <strain evidence="1">ST1C</strain>
    </source>
</reference>
<evidence type="ECO:0000313" key="2">
    <source>
        <dbReference type="Proteomes" id="UP000324800"/>
    </source>
</evidence>
<name>A0A5J4XB24_9EUKA</name>
<proteinExistence type="predicted"/>
<organism evidence="1 2">
    <name type="scientific">Streblomastix strix</name>
    <dbReference type="NCBI Taxonomy" id="222440"/>
    <lineage>
        <taxon>Eukaryota</taxon>
        <taxon>Metamonada</taxon>
        <taxon>Preaxostyla</taxon>
        <taxon>Oxymonadida</taxon>
        <taxon>Streblomastigidae</taxon>
        <taxon>Streblomastix</taxon>
    </lineage>
</organism>
<comment type="caution">
    <text evidence="1">The sequence shown here is derived from an EMBL/GenBank/DDBJ whole genome shotgun (WGS) entry which is preliminary data.</text>
</comment>
<feature type="non-terminal residue" evidence="1">
    <location>
        <position position="1"/>
    </location>
</feature>
<protein>
    <submittedName>
        <fullName evidence="1">Uncharacterized protein</fullName>
    </submittedName>
</protein>
<accession>A0A5J4XB24</accession>
<dbReference type="AlphaFoldDB" id="A0A5J4XB24"/>
<gene>
    <name evidence="1" type="ORF">EZS28_000775</name>
</gene>
<dbReference type="Proteomes" id="UP000324800">
    <property type="component" value="Unassembled WGS sequence"/>
</dbReference>
<dbReference type="EMBL" id="SNRW01000072">
    <property type="protein sequence ID" value="KAA6403689.1"/>
    <property type="molecule type" value="Genomic_DNA"/>
</dbReference>
<evidence type="ECO:0000313" key="1">
    <source>
        <dbReference type="EMBL" id="KAA6403689.1"/>
    </source>
</evidence>